<evidence type="ECO:0000256" key="5">
    <source>
        <dbReference type="RuleBase" id="RU003953"/>
    </source>
</evidence>
<organism evidence="9 10">
    <name type="scientific">Cephalotrichum gorgonifer</name>
    <dbReference type="NCBI Taxonomy" id="2041049"/>
    <lineage>
        <taxon>Eukaryota</taxon>
        <taxon>Fungi</taxon>
        <taxon>Dikarya</taxon>
        <taxon>Ascomycota</taxon>
        <taxon>Pezizomycotina</taxon>
        <taxon>Sordariomycetes</taxon>
        <taxon>Hypocreomycetidae</taxon>
        <taxon>Microascales</taxon>
        <taxon>Microascaceae</taxon>
        <taxon>Cephalotrichum</taxon>
    </lineage>
</organism>
<evidence type="ECO:0000313" key="9">
    <source>
        <dbReference type="EMBL" id="SPO02630.1"/>
    </source>
</evidence>
<dbReference type="GO" id="GO:0003723">
    <property type="term" value="F:RNA binding"/>
    <property type="evidence" value="ECO:0007669"/>
    <property type="project" value="UniProtKB-KW"/>
</dbReference>
<evidence type="ECO:0000256" key="6">
    <source>
        <dbReference type="SAM" id="MobiDB-lite"/>
    </source>
</evidence>
<feature type="compositionally biased region" description="Polar residues" evidence="6">
    <location>
        <begin position="36"/>
        <end position="45"/>
    </location>
</feature>
<dbReference type="Pfam" id="PF12627">
    <property type="entry name" value="PolyA_pol_RNAbd"/>
    <property type="match status" value="1"/>
</dbReference>
<comment type="similarity">
    <text evidence="1 5">Belongs to the tRNA nucleotidyltransferase/poly(A) polymerase family.</text>
</comment>
<dbReference type="GO" id="GO:0052929">
    <property type="term" value="F:ATP:3'-cytidine-cytidine-tRNA adenylyltransferase activity"/>
    <property type="evidence" value="ECO:0007669"/>
    <property type="project" value="TreeGrafter"/>
</dbReference>
<dbReference type="PANTHER" id="PTHR13734:SF5">
    <property type="entry name" value="CCA TRNA NUCLEOTIDYLTRANSFERASE, MITOCHONDRIAL"/>
    <property type="match status" value="1"/>
</dbReference>
<dbReference type="Proteomes" id="UP001187682">
    <property type="component" value="Unassembled WGS sequence"/>
</dbReference>
<evidence type="ECO:0000259" key="7">
    <source>
        <dbReference type="Pfam" id="PF01743"/>
    </source>
</evidence>
<comment type="caution">
    <text evidence="9">The sequence shown here is derived from an EMBL/GenBank/DDBJ whole genome shotgun (WGS) entry which is preliminary data.</text>
</comment>
<feature type="region of interest" description="Disordered" evidence="6">
    <location>
        <begin position="520"/>
        <end position="539"/>
    </location>
</feature>
<protein>
    <submittedName>
        <fullName evidence="9">Related to tRNA nucleotidyltransferase, mitochondrial</fullName>
    </submittedName>
</protein>
<feature type="domain" description="Poly A polymerase head" evidence="7">
    <location>
        <begin position="57"/>
        <end position="202"/>
    </location>
</feature>
<name>A0AAE8MY55_9PEZI</name>
<accession>A0AAE8MY55</accession>
<proteinExistence type="inferred from homology"/>
<feature type="domain" description="tRNA nucleotidyltransferase/poly(A) polymerase RNA and SrmB- binding" evidence="8">
    <location>
        <begin position="230"/>
        <end position="291"/>
    </location>
</feature>
<dbReference type="Gene3D" id="3.30.460.10">
    <property type="entry name" value="Beta Polymerase, domain 2"/>
    <property type="match status" value="1"/>
</dbReference>
<evidence type="ECO:0000256" key="2">
    <source>
        <dbReference type="ARBA" id="ARBA00022679"/>
    </source>
</evidence>
<dbReference type="PANTHER" id="PTHR13734">
    <property type="entry name" value="TRNA-NUCLEOTIDYLTRANSFERASE"/>
    <property type="match status" value="1"/>
</dbReference>
<dbReference type="Pfam" id="PF01743">
    <property type="entry name" value="PolyA_pol"/>
    <property type="match status" value="1"/>
</dbReference>
<dbReference type="EMBL" id="ONZQ02000007">
    <property type="protein sequence ID" value="SPO02630.1"/>
    <property type="molecule type" value="Genomic_DNA"/>
</dbReference>
<dbReference type="GO" id="GO:0000166">
    <property type="term" value="F:nucleotide binding"/>
    <property type="evidence" value="ECO:0007669"/>
    <property type="project" value="UniProtKB-KW"/>
</dbReference>
<gene>
    <name evidence="9" type="ORF">DNG_05303</name>
</gene>
<dbReference type="InterPro" id="IPR032828">
    <property type="entry name" value="PolyA_RNA-bd"/>
</dbReference>
<evidence type="ECO:0000259" key="8">
    <source>
        <dbReference type="Pfam" id="PF12627"/>
    </source>
</evidence>
<evidence type="ECO:0000256" key="1">
    <source>
        <dbReference type="ARBA" id="ARBA00007265"/>
    </source>
</evidence>
<sequence length="539" mass="59984">MATAVLELTQHEERLRELLLDVAASIDNDCDGDGSRSPTDQNEQGTPAKKREPIVLRWAGGWVRDKLLGVQSQDIDVSINCMTGEDFGHRLRRFCDRPAIIEKHSITASDLGSLHTIKANPEKSKNLATATCRVFGADLDFVNLRKEIYADDSRNPQVEFGTPAEDASRRDATVNALFYNIHTRQVEDFVGGLDDLRSKLIRTPLEPLQTFTDDPLRVLRLVRFASRLSFSIDPETEAVMSDDRVLRSLKAKISRERVGIEVEKMLKGKHPKDALALIDRLGLYHAIFTDVTSENQPQPDISSWNAAYGFLNAAALGTEVAGPIYSRLVQGDEDAYFAWTLAALVPWDVVENPNIHLEKPRLQMIPLITRAAREGIRATNKLCTTITAAHTNRKEILKLKKLVCSGDASTVGRDTFGMAVCRWSSKTGNWRLQVLYAILVEAMEVLEGWPAPPDQLSPFVAEWLKFLDHLDELDVADAPSMKPLVDGRMLADTLGVKKGVWMAKALEVCLAWQFRNPGAKGPEGAIEETPKPEPFVRGN</sequence>
<evidence type="ECO:0000256" key="4">
    <source>
        <dbReference type="ARBA" id="ARBA00022884"/>
    </source>
</evidence>
<evidence type="ECO:0000256" key="3">
    <source>
        <dbReference type="ARBA" id="ARBA00022741"/>
    </source>
</evidence>
<keyword evidence="3" id="KW-0547">Nucleotide-binding</keyword>
<keyword evidence="4 5" id="KW-0694">RNA-binding</keyword>
<dbReference type="Gene3D" id="1.10.3090.10">
    <property type="entry name" value="cca-adding enzyme, domain 2"/>
    <property type="match status" value="1"/>
</dbReference>
<reference evidence="9" key="1">
    <citation type="submission" date="2018-03" db="EMBL/GenBank/DDBJ databases">
        <authorList>
            <person name="Guldener U."/>
        </authorList>
    </citation>
    <scope>NUCLEOTIDE SEQUENCE</scope>
</reference>
<dbReference type="SUPFAM" id="SSF81301">
    <property type="entry name" value="Nucleotidyltransferase"/>
    <property type="match status" value="1"/>
</dbReference>
<evidence type="ECO:0000313" key="10">
    <source>
        <dbReference type="Proteomes" id="UP001187682"/>
    </source>
</evidence>
<dbReference type="GO" id="GO:0001680">
    <property type="term" value="P:tRNA 3'-terminal CCA addition"/>
    <property type="evidence" value="ECO:0007669"/>
    <property type="project" value="TreeGrafter"/>
</dbReference>
<keyword evidence="10" id="KW-1185">Reference proteome</keyword>
<dbReference type="AlphaFoldDB" id="A0AAE8MY55"/>
<dbReference type="InterPro" id="IPR002646">
    <property type="entry name" value="PolA_pol_head_dom"/>
</dbReference>
<dbReference type="GO" id="GO:0052927">
    <property type="term" value="F:CC tRNA cytidylyltransferase activity"/>
    <property type="evidence" value="ECO:0007669"/>
    <property type="project" value="TreeGrafter"/>
</dbReference>
<dbReference type="SUPFAM" id="SSF81891">
    <property type="entry name" value="Poly A polymerase C-terminal region-like"/>
    <property type="match status" value="1"/>
</dbReference>
<keyword evidence="2 5" id="KW-0808">Transferase</keyword>
<dbReference type="CDD" id="cd05398">
    <property type="entry name" value="NT_ClassII-CCAase"/>
    <property type="match status" value="1"/>
</dbReference>
<dbReference type="InterPro" id="IPR043519">
    <property type="entry name" value="NT_sf"/>
</dbReference>
<feature type="region of interest" description="Disordered" evidence="6">
    <location>
        <begin position="29"/>
        <end position="50"/>
    </location>
</feature>